<reference evidence="1" key="1">
    <citation type="journal article" date="2019" name="Sci. Rep.">
        <title>Draft genome of Tanacetum cinerariifolium, the natural source of mosquito coil.</title>
        <authorList>
            <person name="Yamashiro T."/>
            <person name="Shiraishi A."/>
            <person name="Satake H."/>
            <person name="Nakayama K."/>
        </authorList>
    </citation>
    <scope>NUCLEOTIDE SEQUENCE</scope>
</reference>
<evidence type="ECO:0000313" key="1">
    <source>
        <dbReference type="EMBL" id="GEU36713.1"/>
    </source>
</evidence>
<name>A0A6L2JI71_TANCI</name>
<dbReference type="EMBL" id="BKCJ010000840">
    <property type="protein sequence ID" value="GEU36713.1"/>
    <property type="molecule type" value="Genomic_DNA"/>
</dbReference>
<proteinExistence type="predicted"/>
<gene>
    <name evidence="1" type="ORF">Tci_008691</name>
</gene>
<accession>A0A6L2JI71</accession>
<protein>
    <submittedName>
        <fullName evidence="1">Uncharacterized protein</fullName>
    </submittedName>
</protein>
<sequence>MAVGCYWVDGCKHESKGEGILTFMGLTLVGTETLTLLGERLLLGDDCKRVRLEKLSSDDDSRLMSIISHPHAGFNALLVICGAIGMEIHGCEMVVMK</sequence>
<dbReference type="AlphaFoldDB" id="A0A6L2JI71"/>
<organism evidence="1">
    <name type="scientific">Tanacetum cinerariifolium</name>
    <name type="common">Dalmatian daisy</name>
    <name type="synonym">Chrysanthemum cinerariifolium</name>
    <dbReference type="NCBI Taxonomy" id="118510"/>
    <lineage>
        <taxon>Eukaryota</taxon>
        <taxon>Viridiplantae</taxon>
        <taxon>Streptophyta</taxon>
        <taxon>Embryophyta</taxon>
        <taxon>Tracheophyta</taxon>
        <taxon>Spermatophyta</taxon>
        <taxon>Magnoliopsida</taxon>
        <taxon>eudicotyledons</taxon>
        <taxon>Gunneridae</taxon>
        <taxon>Pentapetalae</taxon>
        <taxon>asterids</taxon>
        <taxon>campanulids</taxon>
        <taxon>Asterales</taxon>
        <taxon>Asteraceae</taxon>
        <taxon>Asteroideae</taxon>
        <taxon>Anthemideae</taxon>
        <taxon>Anthemidinae</taxon>
        <taxon>Tanacetum</taxon>
    </lineage>
</organism>
<comment type="caution">
    <text evidence="1">The sequence shown here is derived from an EMBL/GenBank/DDBJ whole genome shotgun (WGS) entry which is preliminary data.</text>
</comment>